<evidence type="ECO:0000313" key="4">
    <source>
        <dbReference type="EMBL" id="CAE8672358.1"/>
    </source>
</evidence>
<feature type="compositionally biased region" description="Basic and acidic residues" evidence="2">
    <location>
        <begin position="125"/>
        <end position="137"/>
    </location>
</feature>
<feature type="region of interest" description="Disordered" evidence="2">
    <location>
        <begin position="919"/>
        <end position="1122"/>
    </location>
</feature>
<feature type="compositionally biased region" description="Polar residues" evidence="2">
    <location>
        <begin position="798"/>
        <end position="809"/>
    </location>
</feature>
<feature type="region of interest" description="Disordered" evidence="2">
    <location>
        <begin position="647"/>
        <end position="668"/>
    </location>
</feature>
<feature type="compositionally biased region" description="Basic and acidic residues" evidence="2">
    <location>
        <begin position="997"/>
        <end position="1024"/>
    </location>
</feature>
<dbReference type="PROSITE" id="PS50020">
    <property type="entry name" value="WW_DOMAIN_2"/>
    <property type="match status" value="1"/>
</dbReference>
<feature type="region of interest" description="Disordered" evidence="2">
    <location>
        <begin position="1171"/>
        <end position="1519"/>
    </location>
</feature>
<feature type="compositionally biased region" description="Pro residues" evidence="2">
    <location>
        <begin position="978"/>
        <end position="989"/>
    </location>
</feature>
<feature type="compositionally biased region" description="Basic and acidic residues" evidence="2">
    <location>
        <begin position="1483"/>
        <end position="1492"/>
    </location>
</feature>
<feature type="compositionally biased region" description="Basic and acidic residues" evidence="2">
    <location>
        <begin position="1389"/>
        <end position="1403"/>
    </location>
</feature>
<dbReference type="InterPro" id="IPR036612">
    <property type="entry name" value="KH_dom_type_1_sf"/>
</dbReference>
<feature type="compositionally biased region" description="Acidic residues" evidence="2">
    <location>
        <begin position="1256"/>
        <end position="1285"/>
    </location>
</feature>
<protein>
    <recommendedName>
        <fullName evidence="3">WW domain-containing protein</fullName>
    </recommendedName>
</protein>
<feature type="compositionally biased region" description="Acidic residues" evidence="2">
    <location>
        <begin position="1329"/>
        <end position="1369"/>
    </location>
</feature>
<dbReference type="InterPro" id="IPR001202">
    <property type="entry name" value="WW_dom"/>
</dbReference>
<feature type="compositionally biased region" description="Polar residues" evidence="2">
    <location>
        <begin position="1092"/>
        <end position="1102"/>
    </location>
</feature>
<feature type="region of interest" description="Disordered" evidence="2">
    <location>
        <begin position="125"/>
        <end position="172"/>
    </location>
</feature>
<dbReference type="Proteomes" id="UP000626109">
    <property type="component" value="Unassembled WGS sequence"/>
</dbReference>
<dbReference type="InterPro" id="IPR004088">
    <property type="entry name" value="KH_dom_type_1"/>
</dbReference>
<feature type="region of interest" description="Disordered" evidence="2">
    <location>
        <begin position="205"/>
        <end position="245"/>
    </location>
</feature>
<reference evidence="4" key="1">
    <citation type="submission" date="2021-02" db="EMBL/GenBank/DDBJ databases">
        <authorList>
            <person name="Dougan E. K."/>
            <person name="Rhodes N."/>
            <person name="Thang M."/>
            <person name="Chan C."/>
        </authorList>
    </citation>
    <scope>NUCLEOTIDE SEQUENCE</scope>
</reference>
<feature type="compositionally biased region" description="Pro residues" evidence="2">
    <location>
        <begin position="1028"/>
        <end position="1037"/>
    </location>
</feature>
<evidence type="ECO:0000256" key="2">
    <source>
        <dbReference type="SAM" id="MobiDB-lite"/>
    </source>
</evidence>
<organism evidence="4 5">
    <name type="scientific">Polarella glacialis</name>
    <name type="common">Dinoflagellate</name>
    <dbReference type="NCBI Taxonomy" id="89957"/>
    <lineage>
        <taxon>Eukaryota</taxon>
        <taxon>Sar</taxon>
        <taxon>Alveolata</taxon>
        <taxon>Dinophyceae</taxon>
        <taxon>Suessiales</taxon>
        <taxon>Suessiaceae</taxon>
        <taxon>Polarella</taxon>
    </lineage>
</organism>
<dbReference type="GO" id="GO:0003723">
    <property type="term" value="F:RNA binding"/>
    <property type="evidence" value="ECO:0007669"/>
    <property type="project" value="UniProtKB-UniRule"/>
</dbReference>
<feature type="compositionally biased region" description="Basic residues" evidence="2">
    <location>
        <begin position="1422"/>
        <end position="1433"/>
    </location>
</feature>
<feature type="domain" description="WW" evidence="3">
    <location>
        <begin position="856"/>
        <end position="884"/>
    </location>
</feature>
<dbReference type="Pfam" id="PF00013">
    <property type="entry name" value="KH_1"/>
    <property type="match status" value="1"/>
</dbReference>
<evidence type="ECO:0000256" key="1">
    <source>
        <dbReference type="PROSITE-ProRule" id="PRU00117"/>
    </source>
</evidence>
<feature type="compositionally biased region" description="Low complexity" evidence="2">
    <location>
        <begin position="924"/>
        <end position="934"/>
    </location>
</feature>
<feature type="compositionally biased region" description="Basic residues" evidence="2">
    <location>
        <begin position="649"/>
        <end position="661"/>
    </location>
</feature>
<dbReference type="SUPFAM" id="SSF54791">
    <property type="entry name" value="Eukaryotic type KH-domain (KH-domain type I)"/>
    <property type="match status" value="1"/>
</dbReference>
<feature type="compositionally biased region" description="Low complexity" evidence="2">
    <location>
        <begin position="1307"/>
        <end position="1319"/>
    </location>
</feature>
<evidence type="ECO:0000259" key="3">
    <source>
        <dbReference type="PROSITE" id="PS50020"/>
    </source>
</evidence>
<feature type="region of interest" description="Disordered" evidence="2">
    <location>
        <begin position="772"/>
        <end position="846"/>
    </location>
</feature>
<proteinExistence type="predicted"/>
<evidence type="ECO:0000313" key="5">
    <source>
        <dbReference type="Proteomes" id="UP000626109"/>
    </source>
</evidence>
<feature type="compositionally biased region" description="Acidic residues" evidence="2">
    <location>
        <begin position="205"/>
        <end position="228"/>
    </location>
</feature>
<dbReference type="PROSITE" id="PS50084">
    <property type="entry name" value="KH_TYPE_1"/>
    <property type="match status" value="1"/>
</dbReference>
<accession>A0A813JDS2</accession>
<feature type="compositionally biased region" description="Basic and acidic residues" evidence="2">
    <location>
        <begin position="1187"/>
        <end position="1209"/>
    </location>
</feature>
<feature type="compositionally biased region" description="Basic and acidic residues" evidence="2">
    <location>
        <begin position="1441"/>
        <end position="1468"/>
    </location>
</feature>
<dbReference type="CDD" id="cd00105">
    <property type="entry name" value="KH-I"/>
    <property type="match status" value="1"/>
</dbReference>
<comment type="caution">
    <text evidence="4">The sequence shown here is derived from an EMBL/GenBank/DDBJ whole genome shotgun (WGS) entry which is preliminary data.</text>
</comment>
<name>A0A813JDS2_POLGL</name>
<feature type="compositionally biased region" description="Basic and acidic residues" evidence="2">
    <location>
        <begin position="150"/>
        <end position="165"/>
    </location>
</feature>
<keyword evidence="1" id="KW-0694">RNA-binding</keyword>
<sequence length="1519" mass="167398">MKTKLAILRLKGGCCDCARHDQDSPDQHVAVVIRHATEYEKKASLCQTHPAGGNSPSGNQRIDCNANFSTSAEGRLVLHDSFKRIKPKQTHSNLTAAVPFSRRLGFVVWCLVVMAEFGSRRREAVIRNSETKKSSWKEEDDNDENAPTHGDLDDWRDAEAQKAESDAEEDACLTSAEAAIWPPGEDAEPSIEVDGVPEAEIPEIVEAEPSEELPTDQADLDEAPEEAAGEPAEALQKSPGGPSKFAEWMASGIPGGKKVSLAEKVAALRKAGASRPTASAKVEANEPDKESVRRIVTRFVELPGFSSQELLANRGKIIRDIQSGSGVKILHVMDAGECFRHFGRSEGMTAVRTAGFDENIDTCLEMIYQLKNRSERLVEFPGLSTRVLLGKGGEIIQKVQSASGVDGIYILPPGEVSHIFGREASKDVTVVRITGTTEENIDKCVEMIHQLKAGDSSCIGNITSALRMGPEELGLLTSRKHKIIKAMQKVSGVCILPVGKPAAPDGDDAPPTTDELSMTGPEDKVLRVKDLVAAYLALARATPQNLLSSNPSYESPLGIGRQAAERFNASMIHELFLMLPVWCRGFELLERVGSGAVVRLLGLLGRRFEGVVKTQAEFEEAERTSDSSRLQASGTFSAAALMRSSQRILGRRQRKEKKKKPPGSDQTGDGYILDCPDLFCALVFSGVELCAEQRKHFQPGCEVSFELRLSRYGVPAVGISAAVSHSIRAVKAAACASMHLNAALCSQHYLQPICSPCSQRQCVQRFQTHLRPAPKHNYDPEGDFAPDRPRYPAPDSPTDGTSPPQSWPNNLGYDRRPQSWPAHPPGEEAMDCRPAGFEPSMPLPADGPLVVSQPVWELKQDQNHGGDYFWNANHRIISWDPPPLHVGYWELEHGWHCWGNRGTGETCLKLPVEHRLTPPPRAPFGPLGFNFGGPPSEPLQPPGGEAPQPEPWPKRQKTRRGGGGAAWKRHHAAEPSEAPLPRPSSPPPGNFVQPRQFSDREMQQRLERLKAPEPERGEISEDGGRLAPRPPARPPPQSLHAGGEAYSRAPPAGFKCASDLAARRRSQQIARPTMISPRREASGRPVVRQDQTRTPSSGSSNGRMPGFDWSSAQHEGLPALSGGSNLHREGDCIPCGWFWKPKGCLRGDECGYCHLCPDGEVKLRKKAKKLDAIRAGNTPSGASIGDPEAHSDPDESRDFEGEPPPREWFSRGNDALCQQVVQQTKLSHPGHQGTWDAPDSGHDESQQSDPWKFLQEQEELQEEPGEPPEEEEETEEPEQPEDQEELERQTMMAELQNLRSRGEARKGGPSSSGTRPRGSVNSAWKVQEPEVEQDMEEEPLEEEESLQQETFEEEEDLFEEEESPWEEEQTAGHQSEAAEGIRKAPRPQAEPRPKAQSKPKAEQQPRAGVSGRRQVDGTIKTRFSKNRRDRFHKVTGMDGTEWGKSDWTEDSGRSRQKEEWPAPSERHVGLLSPGPGAAWQETKWQDQWEDQGKTYTSVRRSGKTIRGTEPGKRPPPWKQ</sequence>
<gene>
    <name evidence="4" type="ORF">PGLA2088_LOCUS18028</name>
</gene>
<dbReference type="Gene3D" id="3.30.1370.10">
    <property type="entry name" value="K Homology domain, type 1"/>
    <property type="match status" value="1"/>
</dbReference>
<dbReference type="EMBL" id="CAJNNW010024428">
    <property type="protein sequence ID" value="CAE8672358.1"/>
    <property type="molecule type" value="Genomic_DNA"/>
</dbReference>